<comment type="caution">
    <text evidence="12">The sequence shown here is derived from an EMBL/GenBank/DDBJ whole genome shotgun (WGS) entry which is preliminary data.</text>
</comment>
<feature type="region of interest" description="Disordered" evidence="10">
    <location>
        <begin position="373"/>
        <end position="456"/>
    </location>
</feature>
<evidence type="ECO:0000256" key="9">
    <source>
        <dbReference type="RuleBase" id="RU368022"/>
    </source>
</evidence>
<feature type="compositionally biased region" description="Polar residues" evidence="10">
    <location>
        <begin position="384"/>
        <end position="393"/>
    </location>
</feature>
<name>A0A151NFN2_ALLMI</name>
<dbReference type="GO" id="GO:0005730">
    <property type="term" value="C:nucleolus"/>
    <property type="evidence" value="ECO:0007669"/>
    <property type="project" value="UniProtKB-SubCell"/>
</dbReference>
<sequence>MEAAELERGRKKRRREEPRSPRRARSARGSQSPPADEGRGPHQAARSRDRASRSPGKRKNKSSSRRSKSPRNRRSRSPHHVVVKVKQERDDHSRRGHDERKHRDQPEQEHRRERDRHRDHSDRRKNSSERPGGRGHERERDSQNLREQQAEREFNDERRRENRQKNEASNPELGNPELGRSDSKTKDKEPANKEKPSFELSGALLEDSNTFRGVVIKYSEPPEARIPKKRWRLYPFKNDEVLPVMYIHRQSAYLLGRHRRIADIPIDHPSCSKQHAVFQYRLVEYTRADGTVGRRETLANLERQIYAFEGSYLEDTQMYGNIIRGWDRYLTNQKNSNSKNDRRNRKFKEAERLFSKSSVTSAAAVSALAGVQDQLIEKREPGSGTESDTSPDFHNQENEPSQEDADDLDGSVQGVKPQKAASSTSSGSHHSSHKKRKNKNRHRIDLKLNKKPRADY</sequence>
<keyword evidence="9" id="KW-0158">Chromosome</keyword>
<accession>A0A151NFN2</accession>
<dbReference type="Pfam" id="PF00498">
    <property type="entry name" value="FHA"/>
    <property type="match status" value="1"/>
</dbReference>
<keyword evidence="6 9" id="KW-0804">Transcription</keyword>
<reference evidence="12 13" key="1">
    <citation type="journal article" date="2012" name="Genome Biol.">
        <title>Sequencing three crocodilian genomes to illuminate the evolution of archosaurs and amniotes.</title>
        <authorList>
            <person name="St John J.A."/>
            <person name="Braun E.L."/>
            <person name="Isberg S.R."/>
            <person name="Miles L.G."/>
            <person name="Chong A.Y."/>
            <person name="Gongora J."/>
            <person name="Dalzell P."/>
            <person name="Moran C."/>
            <person name="Bed'hom B."/>
            <person name="Abzhanov A."/>
            <person name="Burgess S.C."/>
            <person name="Cooksey A.M."/>
            <person name="Castoe T.A."/>
            <person name="Crawford N.G."/>
            <person name="Densmore L.D."/>
            <person name="Drew J.C."/>
            <person name="Edwards S.V."/>
            <person name="Faircloth B.C."/>
            <person name="Fujita M.K."/>
            <person name="Greenwold M.J."/>
            <person name="Hoffmann F.G."/>
            <person name="Howard J.M."/>
            <person name="Iguchi T."/>
            <person name="Janes D.E."/>
            <person name="Khan S.Y."/>
            <person name="Kohno S."/>
            <person name="de Koning A.J."/>
            <person name="Lance S.L."/>
            <person name="McCarthy F.M."/>
            <person name="McCormack J.E."/>
            <person name="Merchant M.E."/>
            <person name="Peterson D.G."/>
            <person name="Pollock D.D."/>
            <person name="Pourmand N."/>
            <person name="Raney B.J."/>
            <person name="Roessler K.A."/>
            <person name="Sanford J.R."/>
            <person name="Sawyer R.H."/>
            <person name="Schmidt C.J."/>
            <person name="Triplett E.W."/>
            <person name="Tuberville T.D."/>
            <person name="Venegas-Anaya M."/>
            <person name="Howard J.T."/>
            <person name="Jarvis E.D."/>
            <person name="Guillette L.J.Jr."/>
            <person name="Glenn T.C."/>
            <person name="Green R.E."/>
            <person name="Ray D.A."/>
        </authorList>
    </citation>
    <scope>NUCLEOTIDE SEQUENCE [LARGE SCALE GENOMIC DNA]</scope>
    <source>
        <strain evidence="12">KSC_2009_1</strain>
    </source>
</reference>
<feature type="compositionally biased region" description="Basic and acidic residues" evidence="10">
    <location>
        <begin position="179"/>
        <end position="197"/>
    </location>
</feature>
<organism evidence="12 13">
    <name type="scientific">Alligator mississippiensis</name>
    <name type="common">American alligator</name>
    <dbReference type="NCBI Taxonomy" id="8496"/>
    <lineage>
        <taxon>Eukaryota</taxon>
        <taxon>Metazoa</taxon>
        <taxon>Chordata</taxon>
        <taxon>Craniata</taxon>
        <taxon>Vertebrata</taxon>
        <taxon>Euteleostomi</taxon>
        <taxon>Archelosauria</taxon>
        <taxon>Archosauria</taxon>
        <taxon>Crocodylia</taxon>
        <taxon>Alligatoridae</taxon>
        <taxon>Alligatorinae</taxon>
        <taxon>Alligator</taxon>
    </lineage>
</organism>
<proteinExistence type="inferred from homology"/>
<feature type="compositionally biased region" description="Basic residues" evidence="10">
    <location>
        <begin position="430"/>
        <end position="442"/>
    </location>
</feature>
<feature type="region of interest" description="Disordered" evidence="10">
    <location>
        <begin position="1"/>
        <end position="202"/>
    </location>
</feature>
<feature type="compositionally biased region" description="Basic and acidic residues" evidence="10">
    <location>
        <begin position="443"/>
        <end position="456"/>
    </location>
</feature>
<dbReference type="InterPro" id="IPR015418">
    <property type="entry name" value="Eaf6"/>
</dbReference>
<evidence type="ECO:0000313" key="13">
    <source>
        <dbReference type="Proteomes" id="UP000050525"/>
    </source>
</evidence>
<keyword evidence="4 9" id="KW-0805">Transcription regulation</keyword>
<evidence type="ECO:0000256" key="7">
    <source>
        <dbReference type="ARBA" id="ARBA00023242"/>
    </source>
</evidence>
<evidence type="ECO:0000256" key="6">
    <source>
        <dbReference type="ARBA" id="ARBA00023163"/>
    </source>
</evidence>
<keyword evidence="13" id="KW-1185">Reference proteome</keyword>
<evidence type="ECO:0000256" key="5">
    <source>
        <dbReference type="ARBA" id="ARBA00023054"/>
    </source>
</evidence>
<feature type="compositionally biased region" description="Basic residues" evidence="10">
    <location>
        <begin position="55"/>
        <end position="83"/>
    </location>
</feature>
<keyword evidence="7 9" id="KW-0539">Nucleus</keyword>
<dbReference type="AlphaFoldDB" id="A0A151NFN2"/>
<keyword evidence="9" id="KW-0995">Kinetochore</keyword>
<comment type="function">
    <text evidence="8 9">Component of the NuA4 histone acetyltransferase complex which is involved in transcriptional activation of select genes principally by acetylation of nucleosomal histone H4 and H2A. This modification may both alter nucleosome - DNA interactions and promote interaction of the modified histones with other proteins which positively regulate transcription. Component of HBO1 complexes, which specifically mediate acetylation of histone H3 at 'Lys-14' (H3K14ac), and have reduced activity toward histone H4. Component of the MOZ/MORF complex which has a histone H3 acetyltransferase activity.</text>
</comment>
<evidence type="ECO:0000256" key="10">
    <source>
        <dbReference type="SAM" id="MobiDB-lite"/>
    </source>
</evidence>
<dbReference type="EMBL" id="AKHW03003146">
    <property type="protein sequence ID" value="KYO35598.1"/>
    <property type="molecule type" value="Genomic_DNA"/>
</dbReference>
<feature type="compositionally biased region" description="Basic and acidic residues" evidence="10">
    <location>
        <begin position="36"/>
        <end position="52"/>
    </location>
</feature>
<keyword evidence="5" id="KW-0175">Coiled coil</keyword>
<dbReference type="GO" id="GO:0006325">
    <property type="term" value="P:chromatin organization"/>
    <property type="evidence" value="ECO:0007669"/>
    <property type="project" value="UniProtKB-KW"/>
</dbReference>
<dbReference type="GO" id="GO:0070776">
    <property type="term" value="C:MOZ/MORF histone acetyltransferase complex"/>
    <property type="evidence" value="ECO:0007669"/>
    <property type="project" value="UniProtKB-UniRule"/>
</dbReference>
<dbReference type="SUPFAM" id="SSF49879">
    <property type="entry name" value="SMAD/FHA domain"/>
    <property type="match status" value="1"/>
</dbReference>
<keyword evidence="9" id="KW-0137">Centromere</keyword>
<gene>
    <name evidence="12" type="ORF">Y1Q_0013809</name>
</gene>
<dbReference type="GO" id="GO:0035267">
    <property type="term" value="C:NuA4 histone acetyltransferase complex"/>
    <property type="evidence" value="ECO:0007669"/>
    <property type="project" value="UniProtKB-UniRule"/>
</dbReference>
<evidence type="ECO:0000256" key="2">
    <source>
        <dbReference type="ARBA" id="ARBA00019141"/>
    </source>
</evidence>
<feature type="domain" description="FHA" evidence="11">
    <location>
        <begin position="253"/>
        <end position="318"/>
    </location>
</feature>
<dbReference type="PROSITE" id="PS50006">
    <property type="entry name" value="FHA_DOMAIN"/>
    <property type="match status" value="1"/>
</dbReference>
<comment type="subcellular location">
    <subcellularLocation>
        <location evidence="9">Nucleus</location>
        <location evidence="9">Nucleolus</location>
    </subcellularLocation>
    <subcellularLocation>
        <location evidence="9">Chromosome</location>
        <location evidence="9">Centromere</location>
        <location evidence="9">Kinetochore</location>
    </subcellularLocation>
</comment>
<dbReference type="STRING" id="8496.A0A151NFN2"/>
<evidence type="ECO:0000313" key="12">
    <source>
        <dbReference type="EMBL" id="KYO35598.1"/>
    </source>
</evidence>
<comment type="similarity">
    <text evidence="1 9">Belongs to the EAF6 family.</text>
</comment>
<keyword evidence="9" id="KW-0010">Activator</keyword>
<dbReference type="Gene3D" id="2.60.200.20">
    <property type="match status" value="1"/>
</dbReference>
<dbReference type="Proteomes" id="UP000050525">
    <property type="component" value="Unassembled WGS sequence"/>
</dbReference>
<keyword evidence="3 9" id="KW-0156">Chromatin regulator</keyword>
<feature type="compositionally biased region" description="Basic and acidic residues" evidence="10">
    <location>
        <begin position="85"/>
        <end position="166"/>
    </location>
</feature>
<dbReference type="InterPro" id="IPR008984">
    <property type="entry name" value="SMAD_FHA_dom_sf"/>
</dbReference>
<comment type="subunit">
    <text evidence="9">Component of the NuA4 histone acetyltransferase complex. Component of the hbo1 complex. Component of the moz/morf complex.</text>
</comment>
<dbReference type="InterPro" id="IPR000253">
    <property type="entry name" value="FHA_dom"/>
</dbReference>
<protein>
    <recommendedName>
        <fullName evidence="2 9">Chromatin modification-related protein MEAF6</fullName>
    </recommendedName>
</protein>
<feature type="compositionally biased region" description="Acidic residues" evidence="10">
    <location>
        <begin position="400"/>
        <end position="409"/>
    </location>
</feature>
<dbReference type="Pfam" id="PF09340">
    <property type="entry name" value="NuA4"/>
    <property type="match status" value="1"/>
</dbReference>
<evidence type="ECO:0000256" key="1">
    <source>
        <dbReference type="ARBA" id="ARBA00010916"/>
    </source>
</evidence>
<evidence type="ECO:0000259" key="11">
    <source>
        <dbReference type="PROSITE" id="PS50006"/>
    </source>
</evidence>
<evidence type="ECO:0000256" key="8">
    <source>
        <dbReference type="ARBA" id="ARBA00046129"/>
    </source>
</evidence>
<evidence type="ECO:0000256" key="3">
    <source>
        <dbReference type="ARBA" id="ARBA00022853"/>
    </source>
</evidence>
<dbReference type="PANTHER" id="PTHR13476">
    <property type="entry name" value="CHROMATIN MODIFICATION-RELATED PROTEIN MEAF6"/>
    <property type="match status" value="1"/>
</dbReference>
<evidence type="ECO:0000256" key="4">
    <source>
        <dbReference type="ARBA" id="ARBA00023015"/>
    </source>
</evidence>
<dbReference type="GO" id="GO:0000776">
    <property type="term" value="C:kinetochore"/>
    <property type="evidence" value="ECO:0007669"/>
    <property type="project" value="UniProtKB-UniRule"/>
</dbReference>